<feature type="compositionally biased region" description="Polar residues" evidence="9">
    <location>
        <begin position="116"/>
        <end position="142"/>
    </location>
</feature>
<evidence type="ECO:0000256" key="9">
    <source>
        <dbReference type="SAM" id="MobiDB-lite"/>
    </source>
</evidence>
<comment type="subcellular location">
    <subcellularLocation>
        <location evidence="1">Membrane</location>
        <topology evidence="1">Multi-pass membrane protein</topology>
    </subcellularLocation>
</comment>
<comment type="similarity">
    <text evidence="2">Belongs to the wax synthase family.</text>
</comment>
<sequence>MEMEGEIGNFIKVWLSVFLSLFYCYAFGKFVPKGFPRLLLIIPIVALFLDLPLHLSTIHLGGTTAFFISWLANFKLLLFAFGKGPLCADPSISLPRFLAVACLPIKIQQNPPPKTPQFQTSNHQNGHNSTTNGHATTKQNPAPKSPFNYALKGLLLALLLKVYDYKEHLHPNLIWVMYCFHIYFALEIILLMAAALARALLGLELEPQFNEPYLSSSLQDFWGRRWNIMVTSILRPTVYEPVVALSTRVVGRRWAPLPAVMGTFIVSAIMHELIFYYLGRLPPTWEISWFFLLHGLCLVVEIAVKKAIAKRKKFQVPRLVSGPLTVAFVTGTVFWLFFPPLLRCNADVRALGEYAAVGAFLKNVGRAFASRAMNTTRRSNWS</sequence>
<feature type="transmembrane region" description="Helical" evidence="10">
    <location>
        <begin position="38"/>
        <end position="55"/>
    </location>
</feature>
<dbReference type="PIRSF" id="PIRSF037006">
    <property type="entry name" value="Wax_synthase"/>
    <property type="match status" value="1"/>
</dbReference>
<organism evidence="12 13">
    <name type="scientific">Prunus avium</name>
    <name type="common">Cherry</name>
    <name type="synonym">Cerasus avium</name>
    <dbReference type="NCBI Taxonomy" id="42229"/>
    <lineage>
        <taxon>Eukaryota</taxon>
        <taxon>Viridiplantae</taxon>
        <taxon>Streptophyta</taxon>
        <taxon>Embryophyta</taxon>
        <taxon>Tracheophyta</taxon>
        <taxon>Spermatophyta</taxon>
        <taxon>Magnoliopsida</taxon>
        <taxon>eudicotyledons</taxon>
        <taxon>Gunneridae</taxon>
        <taxon>Pentapetalae</taxon>
        <taxon>rosids</taxon>
        <taxon>fabids</taxon>
        <taxon>Rosales</taxon>
        <taxon>Rosaceae</taxon>
        <taxon>Amygdaloideae</taxon>
        <taxon>Amygdaleae</taxon>
        <taxon>Prunus</taxon>
    </lineage>
</organism>
<dbReference type="InterPro" id="IPR017088">
    <property type="entry name" value="Wax_synthase_Magnoliopsida"/>
</dbReference>
<gene>
    <name evidence="13" type="primary">LOC110764507</name>
</gene>
<keyword evidence="8" id="KW-0012">Acyltransferase</keyword>
<feature type="transmembrane region" description="Helical" evidence="10">
    <location>
        <begin position="284"/>
        <end position="304"/>
    </location>
</feature>
<dbReference type="Pfam" id="PF13813">
    <property type="entry name" value="MBOAT_2"/>
    <property type="match status" value="1"/>
</dbReference>
<reference evidence="13" key="1">
    <citation type="submission" date="2025-08" db="UniProtKB">
        <authorList>
            <consortium name="RefSeq"/>
        </authorList>
    </citation>
    <scope>IDENTIFICATION</scope>
</reference>
<dbReference type="RefSeq" id="XP_021823186.1">
    <property type="nucleotide sequence ID" value="XM_021967494.1"/>
</dbReference>
<evidence type="ECO:0000256" key="5">
    <source>
        <dbReference type="ARBA" id="ARBA00022989"/>
    </source>
</evidence>
<evidence type="ECO:0000256" key="7">
    <source>
        <dbReference type="ARBA" id="ARBA00023136"/>
    </source>
</evidence>
<evidence type="ECO:0000313" key="12">
    <source>
        <dbReference type="Proteomes" id="UP000515124"/>
    </source>
</evidence>
<accession>A0A6P5T7R8</accession>
<feature type="transmembrane region" description="Helical" evidence="10">
    <location>
        <begin position="13"/>
        <end position="31"/>
    </location>
</feature>
<dbReference type="GeneID" id="110764507"/>
<evidence type="ECO:0000256" key="8">
    <source>
        <dbReference type="ARBA" id="ARBA00023315"/>
    </source>
</evidence>
<protein>
    <submittedName>
        <fullName evidence="13">Acyl-CoA--sterol O-acyltransferase 1-like</fullName>
    </submittedName>
</protein>
<evidence type="ECO:0000256" key="10">
    <source>
        <dbReference type="SAM" id="Phobius"/>
    </source>
</evidence>
<feature type="transmembrane region" description="Helical" evidence="10">
    <location>
        <begin position="316"/>
        <end position="338"/>
    </location>
</feature>
<dbReference type="Proteomes" id="UP000515124">
    <property type="component" value="Unplaced"/>
</dbReference>
<name>A0A6P5T7R8_PRUAV</name>
<dbReference type="AlphaFoldDB" id="A0A6P5T7R8"/>
<dbReference type="GO" id="GO:0006629">
    <property type="term" value="P:lipid metabolic process"/>
    <property type="evidence" value="ECO:0007669"/>
    <property type="project" value="UniProtKB-KW"/>
</dbReference>
<evidence type="ECO:0000256" key="4">
    <source>
        <dbReference type="ARBA" id="ARBA00022692"/>
    </source>
</evidence>
<keyword evidence="4 10" id="KW-0812">Transmembrane</keyword>
<evidence type="ECO:0000259" key="11">
    <source>
        <dbReference type="Pfam" id="PF13813"/>
    </source>
</evidence>
<evidence type="ECO:0000256" key="2">
    <source>
        <dbReference type="ARBA" id="ARBA00007282"/>
    </source>
</evidence>
<dbReference type="GO" id="GO:0016020">
    <property type="term" value="C:membrane"/>
    <property type="evidence" value="ECO:0007669"/>
    <property type="project" value="UniProtKB-SubCell"/>
</dbReference>
<dbReference type="PANTHER" id="PTHR31595">
    <property type="entry name" value="LONG-CHAIN-ALCOHOL O-FATTY-ACYLTRANSFERASE 3-RELATED"/>
    <property type="match status" value="1"/>
</dbReference>
<feature type="transmembrane region" description="Helical" evidence="10">
    <location>
        <begin position="175"/>
        <end position="201"/>
    </location>
</feature>
<keyword evidence="12" id="KW-1185">Reference proteome</keyword>
<dbReference type="InterPro" id="IPR044851">
    <property type="entry name" value="Wax_synthase"/>
</dbReference>
<dbReference type="InterPro" id="IPR032805">
    <property type="entry name" value="Wax_synthase_dom"/>
</dbReference>
<evidence type="ECO:0000256" key="6">
    <source>
        <dbReference type="ARBA" id="ARBA00023098"/>
    </source>
</evidence>
<keyword evidence="5 10" id="KW-1133">Transmembrane helix</keyword>
<dbReference type="PANTHER" id="PTHR31595:SF46">
    <property type="entry name" value="ACYL-COA--STEROL O-ACYLTRANSFERASE 1"/>
    <property type="match status" value="1"/>
</dbReference>
<feature type="transmembrane region" description="Helical" evidence="10">
    <location>
        <begin position="257"/>
        <end position="278"/>
    </location>
</feature>
<evidence type="ECO:0000313" key="13">
    <source>
        <dbReference type="RefSeq" id="XP_021823186.1"/>
    </source>
</evidence>
<keyword evidence="7 10" id="KW-0472">Membrane</keyword>
<evidence type="ECO:0000256" key="1">
    <source>
        <dbReference type="ARBA" id="ARBA00004141"/>
    </source>
</evidence>
<dbReference type="GO" id="GO:0008374">
    <property type="term" value="F:O-acyltransferase activity"/>
    <property type="evidence" value="ECO:0007669"/>
    <property type="project" value="InterPro"/>
</dbReference>
<keyword evidence="3" id="KW-0808">Transferase</keyword>
<keyword evidence="6" id="KW-0443">Lipid metabolism</keyword>
<feature type="domain" description="Wax synthase" evidence="11">
    <location>
        <begin position="206"/>
        <end position="292"/>
    </location>
</feature>
<feature type="region of interest" description="Disordered" evidence="9">
    <location>
        <begin position="112"/>
        <end position="142"/>
    </location>
</feature>
<evidence type="ECO:0000256" key="3">
    <source>
        <dbReference type="ARBA" id="ARBA00022679"/>
    </source>
</evidence>
<dbReference type="KEGG" id="pavi:110764507"/>
<proteinExistence type="inferred from homology"/>